<protein>
    <submittedName>
        <fullName evidence="2">Uncharacterized protein</fullName>
    </submittedName>
</protein>
<dbReference type="EMBL" id="CP033058">
    <property type="protein sequence ID" value="AZZ65255.1"/>
    <property type="molecule type" value="Genomic_DNA"/>
</dbReference>
<name>A0A3Q9V2Q8_9BACT</name>
<gene>
    <name evidence="2" type="ORF">DMC14_000325</name>
</gene>
<dbReference type="RefSeq" id="WP_116171926.1">
    <property type="nucleotide sequence ID" value="NZ_CP033058.2"/>
</dbReference>
<evidence type="ECO:0000313" key="3">
    <source>
        <dbReference type="Proteomes" id="UP000256585"/>
    </source>
</evidence>
<keyword evidence="3" id="KW-1185">Reference proteome</keyword>
<evidence type="ECO:0000313" key="2">
    <source>
        <dbReference type="EMBL" id="AZZ65255.1"/>
    </source>
</evidence>
<organism evidence="2 3">
    <name type="scientific">Metamycoplasma phocicerebrale</name>
    <dbReference type="NCBI Taxonomy" id="142649"/>
    <lineage>
        <taxon>Bacteria</taxon>
        <taxon>Bacillati</taxon>
        <taxon>Mycoplasmatota</taxon>
        <taxon>Mycoplasmoidales</taxon>
        <taxon>Metamycoplasmataceae</taxon>
        <taxon>Metamycoplasma</taxon>
    </lineage>
</organism>
<sequence>MILSRLGKNYVLKAKTLDYALDPRTNKKIDLVKIVEEKNDLVLFFSDNLSFGEIASCILGMFGFQDYVNIPWFNLDNKIVCRDWINKERNNIILDSPIYPYLNYEIKMNKSFILSVILVDFSIISFEIEIQEIKNTNFIDFKVDGIELKSATLMALKKFKTTYNDEWLIDNQAMTAKIGKELSQILDKKLFKLISEEERAPLFSTVSWPSGEYLDLLERPDLCSIPQNLEIFETRKHPEEVEMVKYLEEDEEKENNSDNNLEEFDPTIDDVYKLLNMDIVKQENPILNQMSPEELIEFAKKFKEQFKGIEKSQREFLKKIVVMAKEQGLTMEEVKEILKEHLTEFYKEAKAAGANLGEQDAEQILSAMLEVYDEELNNYEKKQSNNKSKKNKKLDKEDDGEIN</sequence>
<evidence type="ECO:0000256" key="1">
    <source>
        <dbReference type="SAM" id="MobiDB-lite"/>
    </source>
</evidence>
<dbReference type="KEGG" id="mphc:DMC14_000325"/>
<accession>A0A3Q9V2Q8</accession>
<reference evidence="2" key="1">
    <citation type="submission" date="2019-03" db="EMBL/GenBank/DDBJ databases">
        <title>Draft Sequence and Annotation of the Mycoplasma phocicerebrale Strain 1049T Genome.</title>
        <authorList>
            <person name="Frasca S.Jr."/>
            <person name="Kutish G.F."/>
            <person name="Castellanos Gell J."/>
            <person name="Michaels D.L."/>
            <person name="Brown D.R."/>
        </authorList>
    </citation>
    <scope>NUCLEOTIDE SEQUENCE</scope>
    <source>
        <strain evidence="2">1049</strain>
    </source>
</reference>
<feature type="region of interest" description="Disordered" evidence="1">
    <location>
        <begin position="380"/>
        <end position="403"/>
    </location>
</feature>
<proteinExistence type="predicted"/>
<dbReference type="Proteomes" id="UP000256585">
    <property type="component" value="Chromosome"/>
</dbReference>
<dbReference type="AlphaFoldDB" id="A0A3Q9V2Q8"/>